<dbReference type="Pfam" id="PF21751">
    <property type="entry name" value="DACNV"/>
    <property type="match status" value="1"/>
</dbReference>
<feature type="domain" description="Probable sensor" evidence="1">
    <location>
        <begin position="25"/>
        <end position="124"/>
    </location>
</feature>
<accession>C6Y221</accession>
<evidence type="ECO:0000259" key="1">
    <source>
        <dbReference type="Pfam" id="PF21751"/>
    </source>
</evidence>
<proteinExistence type="predicted"/>
<gene>
    <name evidence="2" type="ordered locus">Phep_0792</name>
</gene>
<dbReference type="InterPro" id="IPR048551">
    <property type="entry name" value="DACNV"/>
</dbReference>
<dbReference type="OrthoDB" id="733084at2"/>
<reference evidence="2 3" key="1">
    <citation type="journal article" date="2009" name="Stand. Genomic Sci.">
        <title>Complete genome sequence of Pedobacter heparinus type strain (HIM 762-3).</title>
        <authorList>
            <person name="Han C."/>
            <person name="Spring S."/>
            <person name="Lapidus A."/>
            <person name="Del Rio T.G."/>
            <person name="Tice H."/>
            <person name="Copeland A."/>
            <person name="Cheng J.F."/>
            <person name="Lucas S."/>
            <person name="Chen F."/>
            <person name="Nolan M."/>
            <person name="Bruce D."/>
            <person name="Goodwin L."/>
            <person name="Pitluck S."/>
            <person name="Ivanova N."/>
            <person name="Mavromatis K."/>
            <person name="Mikhailova N."/>
            <person name="Pati A."/>
            <person name="Chen A."/>
            <person name="Palaniappan K."/>
            <person name="Land M."/>
            <person name="Hauser L."/>
            <person name="Chang Y.J."/>
            <person name="Jeffries C.C."/>
            <person name="Saunders E."/>
            <person name="Chertkov O."/>
            <person name="Brettin T."/>
            <person name="Goker M."/>
            <person name="Rohde M."/>
            <person name="Bristow J."/>
            <person name="Eisen J.A."/>
            <person name="Markowitz V."/>
            <person name="Hugenholtz P."/>
            <person name="Kyrpides N.C."/>
            <person name="Klenk H.P."/>
            <person name="Detter J.C."/>
        </authorList>
    </citation>
    <scope>NUCLEOTIDE SEQUENCE [LARGE SCALE GENOMIC DNA]</scope>
    <source>
        <strain evidence="3">ATCC 13125 / DSM 2366 / CIP 104194 / JCM 7457 / NBRC 12017 / NCIMB 9290 / NRRL B-14731 / HIM 762-3</strain>
    </source>
</reference>
<dbReference type="EMBL" id="CP001681">
    <property type="protein sequence ID" value="ACU03014.1"/>
    <property type="molecule type" value="Genomic_DNA"/>
</dbReference>
<evidence type="ECO:0000313" key="2">
    <source>
        <dbReference type="EMBL" id="ACU03014.1"/>
    </source>
</evidence>
<protein>
    <recommendedName>
        <fullName evidence="1">Probable sensor domain-containing protein</fullName>
    </recommendedName>
</protein>
<dbReference type="STRING" id="485917.Phep_0792"/>
<dbReference type="Proteomes" id="UP000000852">
    <property type="component" value="Chromosome"/>
</dbReference>
<dbReference type="KEGG" id="phe:Phep_0792"/>
<keyword evidence="3" id="KW-1185">Reference proteome</keyword>
<dbReference type="eggNOG" id="ENOG502Z9MV">
    <property type="taxonomic scope" value="Bacteria"/>
</dbReference>
<dbReference type="AlphaFoldDB" id="C6Y221"/>
<sequence>MVKHFTPSDLAAFVFKELKRAKIREEKPAEAILNELFNTLYYTSLQTEEGQFIRVTVTLLDHKTIDLSEEGMERFDNWKFFPFEPAIEFSIKNLVKLSKAADPWSSSLSVYYDEHNKLFIYGMVDQTVHYQSFLNYEREEKPLYPGIIQTMINGIGILNVMLDYHPLATLNQHSLVKLYPNVFEYGPVSTFIQQKAEYSNAFLEKKFEHRLNANETEIFNDIIFEYVIQSISRILLKIKNYDHGGAILITEDFETDLSTKYRLTYDRIESAIMNILTSVTHSDLLAEEIKALNRQKGLMPVILHEECEDNELDIEDSYNELIGAIRFVSSLSCVDGLVLMSPHLEVKGFGTVITEKEQPPQVWVNRSSKPTQASIKIDPSHFGTRHQSMFAYCYKHADSLGFVVSQDGEIRAIKCVDGKVMMWENIKVYQFLRSNKMPRLTSRKFSR</sequence>
<evidence type="ECO:0000313" key="3">
    <source>
        <dbReference type="Proteomes" id="UP000000852"/>
    </source>
</evidence>
<dbReference type="RefSeq" id="WP_012780960.1">
    <property type="nucleotide sequence ID" value="NC_013061.1"/>
</dbReference>
<name>C6Y221_PEDHD</name>
<organism evidence="2 3">
    <name type="scientific">Pedobacter heparinus (strain ATCC 13125 / DSM 2366 / CIP 104194 / JCM 7457 / NBRC 12017 / NCIMB 9290 / NRRL B-14731 / HIM 762-3)</name>
    <dbReference type="NCBI Taxonomy" id="485917"/>
    <lineage>
        <taxon>Bacteria</taxon>
        <taxon>Pseudomonadati</taxon>
        <taxon>Bacteroidota</taxon>
        <taxon>Sphingobacteriia</taxon>
        <taxon>Sphingobacteriales</taxon>
        <taxon>Sphingobacteriaceae</taxon>
        <taxon>Pedobacter</taxon>
    </lineage>
</organism>
<dbReference type="HOGENOM" id="CLU_052961_0_0_10"/>